<dbReference type="Proteomes" id="UP000548326">
    <property type="component" value="Unassembled WGS sequence"/>
</dbReference>
<dbReference type="STRING" id="354630.SAMN05421821_11383"/>
<organism evidence="2 4">
    <name type="scientific">Mucilaginibacter lappiensis</name>
    <dbReference type="NCBI Taxonomy" id="354630"/>
    <lineage>
        <taxon>Bacteria</taxon>
        <taxon>Pseudomonadati</taxon>
        <taxon>Bacteroidota</taxon>
        <taxon>Sphingobacteriia</taxon>
        <taxon>Sphingobacteriales</taxon>
        <taxon>Sphingobacteriaceae</taxon>
        <taxon>Mucilaginibacter</taxon>
    </lineage>
</organism>
<comment type="caution">
    <text evidence="2">The sequence shown here is derived from an EMBL/GenBank/DDBJ whole genome shotgun (WGS) entry which is preliminary data.</text>
</comment>
<evidence type="ECO:0000313" key="1">
    <source>
        <dbReference type="EMBL" id="MBB6111638.1"/>
    </source>
</evidence>
<dbReference type="RefSeq" id="WP_076376236.1">
    <property type="nucleotide sequence ID" value="NZ_FTMG01000013.1"/>
</dbReference>
<evidence type="ECO:0000313" key="2">
    <source>
        <dbReference type="EMBL" id="MBB6131044.1"/>
    </source>
</evidence>
<gene>
    <name evidence="2" type="ORF">HDF22_005195</name>
    <name evidence="1" type="ORF">HDF23_004409</name>
</gene>
<sequence length="62" mass="6656">MKKKDKKSAPAEHDLKSSAIEQLKLKGIELEGGDTISGGFIETMDSGLPGFIEVHVDKKTNG</sequence>
<dbReference type="EMBL" id="JACHCA010000019">
    <property type="protein sequence ID" value="MBB6131044.1"/>
    <property type="molecule type" value="Genomic_DNA"/>
</dbReference>
<dbReference type="Proteomes" id="UP000541583">
    <property type="component" value="Unassembled WGS sequence"/>
</dbReference>
<evidence type="ECO:0000313" key="3">
    <source>
        <dbReference type="Proteomes" id="UP000541583"/>
    </source>
</evidence>
<proteinExistence type="predicted"/>
<accession>A0A1N7E7X1</accession>
<dbReference type="EMBL" id="JACHCB010000013">
    <property type="protein sequence ID" value="MBB6111638.1"/>
    <property type="molecule type" value="Genomic_DNA"/>
</dbReference>
<protein>
    <submittedName>
        <fullName evidence="2">Uncharacterized protein</fullName>
    </submittedName>
</protein>
<name>A0A1N7E7X1_9SPHI</name>
<dbReference type="AlphaFoldDB" id="A0A1N7E7X1"/>
<dbReference type="OrthoDB" id="9952870at2"/>
<keyword evidence="3" id="KW-1185">Reference proteome</keyword>
<reference evidence="3 4" key="1">
    <citation type="submission" date="2020-08" db="EMBL/GenBank/DDBJ databases">
        <title>Genomic Encyclopedia of Type Strains, Phase IV (KMG-V): Genome sequencing to study the core and pangenomes of soil and plant-associated prokaryotes.</title>
        <authorList>
            <person name="Whitman W."/>
        </authorList>
    </citation>
    <scope>NUCLEOTIDE SEQUENCE [LARGE SCALE GENOMIC DNA]</scope>
    <source>
        <strain evidence="1 3">ANJLi2</strain>
        <strain evidence="2 4">MP601</strain>
    </source>
</reference>
<evidence type="ECO:0000313" key="4">
    <source>
        <dbReference type="Proteomes" id="UP000548326"/>
    </source>
</evidence>